<organism evidence="2 3">
    <name type="scientific">Rosa chinensis</name>
    <name type="common">China rose</name>
    <dbReference type="NCBI Taxonomy" id="74649"/>
    <lineage>
        <taxon>Eukaryota</taxon>
        <taxon>Viridiplantae</taxon>
        <taxon>Streptophyta</taxon>
        <taxon>Embryophyta</taxon>
        <taxon>Tracheophyta</taxon>
        <taxon>Spermatophyta</taxon>
        <taxon>Magnoliopsida</taxon>
        <taxon>eudicotyledons</taxon>
        <taxon>Gunneridae</taxon>
        <taxon>Pentapetalae</taxon>
        <taxon>rosids</taxon>
        <taxon>fabids</taxon>
        <taxon>Rosales</taxon>
        <taxon>Rosaceae</taxon>
        <taxon>Rosoideae</taxon>
        <taxon>Rosoideae incertae sedis</taxon>
        <taxon>Rosa</taxon>
    </lineage>
</organism>
<protein>
    <submittedName>
        <fullName evidence="2">Uncharacterized protein</fullName>
    </submittedName>
</protein>
<keyword evidence="3" id="KW-1185">Reference proteome</keyword>
<name>A0A2P6SMG9_ROSCH</name>
<evidence type="ECO:0000256" key="1">
    <source>
        <dbReference type="SAM" id="Phobius"/>
    </source>
</evidence>
<dbReference type="EMBL" id="PDCK01000039">
    <property type="protein sequence ID" value="PRQ59860.1"/>
    <property type="molecule type" value="Genomic_DNA"/>
</dbReference>
<dbReference type="Proteomes" id="UP000238479">
    <property type="component" value="Chromosome 1"/>
</dbReference>
<dbReference type="AlphaFoldDB" id="A0A2P6SMG9"/>
<reference evidence="2 3" key="1">
    <citation type="journal article" date="2018" name="Nat. Genet.">
        <title>The Rosa genome provides new insights in the design of modern roses.</title>
        <authorList>
            <person name="Bendahmane M."/>
        </authorList>
    </citation>
    <scope>NUCLEOTIDE SEQUENCE [LARGE SCALE GENOMIC DNA]</scope>
    <source>
        <strain evidence="3">cv. Old Blush</strain>
    </source>
</reference>
<keyword evidence="1" id="KW-1133">Transmembrane helix</keyword>
<keyword evidence="1" id="KW-0812">Transmembrane</keyword>
<sequence length="57" mass="6915">MKRGESEKHGTLVWFAIYGPWRKGKWLVWSYMMILWFLLGPRHIKDDKLKLFSTFGQ</sequence>
<feature type="transmembrane region" description="Helical" evidence="1">
    <location>
        <begin position="26"/>
        <end position="44"/>
    </location>
</feature>
<comment type="caution">
    <text evidence="2">The sequence shown here is derived from an EMBL/GenBank/DDBJ whole genome shotgun (WGS) entry which is preliminary data.</text>
</comment>
<keyword evidence="1" id="KW-0472">Membrane</keyword>
<evidence type="ECO:0000313" key="3">
    <source>
        <dbReference type="Proteomes" id="UP000238479"/>
    </source>
</evidence>
<dbReference type="Gramene" id="PRQ59860">
    <property type="protein sequence ID" value="PRQ59860"/>
    <property type="gene ID" value="RchiOBHm_Chr1g0374831"/>
</dbReference>
<accession>A0A2P6SMG9</accession>
<evidence type="ECO:0000313" key="2">
    <source>
        <dbReference type="EMBL" id="PRQ59860.1"/>
    </source>
</evidence>
<proteinExistence type="predicted"/>
<gene>
    <name evidence="2" type="ORF">RchiOBHm_Chr1g0374831</name>
</gene>